<sequence length="201" mass="23560">MSVPVLLQTGPPQFLHFSGRVHAFVRMRGHRLIRRDNYHIVQGATYHILERDVIEIVSGFLMFWHLVKCIPSSTQCIDSGKYEMRDVKVDSTSEVWLQLLSNNQKLDAAFFDYIFSCRISELSRSMNYWALRKLIGDTLSMHHLRQNLVQLLLTPYAICHFPSFIRKAHYKQNVYCLPITSSQSRFSCLWSSLHLHLRSPY</sequence>
<proteinExistence type="predicted"/>
<dbReference type="EMBL" id="CAIX01000165">
    <property type="protein sequence ID" value="CCI47332.1"/>
    <property type="molecule type" value="Genomic_DNA"/>
</dbReference>
<reference evidence="1 2" key="1">
    <citation type="submission" date="2012-05" db="EMBL/GenBank/DDBJ databases">
        <title>Recombination and specialization in a pathogen metapopulation.</title>
        <authorList>
            <person name="Gardiner A."/>
            <person name="Kemen E."/>
            <person name="Schultz-Larsen T."/>
            <person name="MacLean D."/>
            <person name="Van Oosterhout C."/>
            <person name="Jones J.D.G."/>
        </authorList>
    </citation>
    <scope>NUCLEOTIDE SEQUENCE [LARGE SCALE GENOMIC DNA]</scope>
    <source>
        <strain evidence="1 2">Ac Nc2</strain>
    </source>
</reference>
<dbReference type="Proteomes" id="UP000053237">
    <property type="component" value="Unassembled WGS sequence"/>
</dbReference>
<dbReference type="InParanoid" id="A0A024GLX0"/>
<organism evidence="1 2">
    <name type="scientific">Albugo candida</name>
    <dbReference type="NCBI Taxonomy" id="65357"/>
    <lineage>
        <taxon>Eukaryota</taxon>
        <taxon>Sar</taxon>
        <taxon>Stramenopiles</taxon>
        <taxon>Oomycota</taxon>
        <taxon>Peronosporomycetes</taxon>
        <taxon>Albuginales</taxon>
        <taxon>Albuginaceae</taxon>
        <taxon>Albugo</taxon>
    </lineage>
</organism>
<gene>
    <name evidence="1" type="ORF">BN9_083390</name>
</gene>
<accession>A0A024GLX0</accession>
<evidence type="ECO:0000313" key="1">
    <source>
        <dbReference type="EMBL" id="CCI47332.1"/>
    </source>
</evidence>
<dbReference type="AlphaFoldDB" id="A0A024GLX0"/>
<keyword evidence="2" id="KW-1185">Reference proteome</keyword>
<evidence type="ECO:0000313" key="2">
    <source>
        <dbReference type="Proteomes" id="UP000053237"/>
    </source>
</evidence>
<protein>
    <submittedName>
        <fullName evidence="1">Uncharacterized protein</fullName>
    </submittedName>
</protein>
<name>A0A024GLX0_9STRA</name>
<comment type="caution">
    <text evidence="1">The sequence shown here is derived from an EMBL/GenBank/DDBJ whole genome shotgun (WGS) entry which is preliminary data.</text>
</comment>